<gene>
    <name evidence="4" type="ORF">T4B_11841</name>
    <name evidence="5" type="ORF">T4B_14742</name>
    <name evidence="3" type="ORF">T4B_15085</name>
    <name evidence="2" type="ORF">T4B_6246</name>
    <name evidence="6" type="ORF">T4C_4355</name>
</gene>
<evidence type="ECO:0000313" key="3">
    <source>
        <dbReference type="EMBL" id="KRY98354.1"/>
    </source>
</evidence>
<dbReference type="Proteomes" id="UP000054826">
    <property type="component" value="Unassembled WGS sequence"/>
</dbReference>
<dbReference type="EMBL" id="JYDS01001499">
    <property type="protein sequence ID" value="KRY98845.1"/>
    <property type="molecule type" value="Genomic_DNA"/>
</dbReference>
<dbReference type="EMBL" id="JYDS01002136">
    <property type="protein sequence ID" value="KRY97804.1"/>
    <property type="molecule type" value="Genomic_DNA"/>
</dbReference>
<dbReference type="Proteomes" id="UP000054805">
    <property type="component" value="Unassembled WGS sequence"/>
</dbReference>
<evidence type="ECO:0000313" key="5">
    <source>
        <dbReference type="EMBL" id="KRY98845.1"/>
    </source>
</evidence>
<evidence type="ECO:0000256" key="1">
    <source>
        <dbReference type="SAM" id="SignalP"/>
    </source>
</evidence>
<keyword evidence="7" id="KW-1185">Reference proteome</keyword>
<name>A0A0V1GKJ7_TRIPS</name>
<keyword evidence="1" id="KW-0732">Signal</keyword>
<evidence type="ECO:0000313" key="4">
    <source>
        <dbReference type="EMBL" id="KRY98843.1"/>
    </source>
</evidence>
<evidence type="ECO:0000313" key="6">
    <source>
        <dbReference type="EMBL" id="KRZ00358.1"/>
    </source>
</evidence>
<evidence type="ECO:0008006" key="9">
    <source>
        <dbReference type="Google" id="ProtNLM"/>
    </source>
</evidence>
<evidence type="ECO:0000313" key="8">
    <source>
        <dbReference type="Proteomes" id="UP000054826"/>
    </source>
</evidence>
<evidence type="ECO:0000313" key="7">
    <source>
        <dbReference type="Proteomes" id="UP000054805"/>
    </source>
</evidence>
<feature type="signal peptide" evidence="1">
    <location>
        <begin position="1"/>
        <end position="23"/>
    </location>
</feature>
<protein>
    <recommendedName>
        <fullName evidence="9">Secreted protein</fullName>
    </recommendedName>
</protein>
<organism evidence="4 7">
    <name type="scientific">Trichinella pseudospiralis</name>
    <name type="common">Parasitic roundworm</name>
    <dbReference type="NCBI Taxonomy" id="6337"/>
    <lineage>
        <taxon>Eukaryota</taxon>
        <taxon>Metazoa</taxon>
        <taxon>Ecdysozoa</taxon>
        <taxon>Nematoda</taxon>
        <taxon>Enoplea</taxon>
        <taxon>Dorylaimia</taxon>
        <taxon>Trichinellida</taxon>
        <taxon>Trichinellidae</taxon>
        <taxon>Trichinella</taxon>
    </lineage>
</organism>
<dbReference type="EMBL" id="JYDS01001784">
    <property type="protein sequence ID" value="KRY98354.1"/>
    <property type="molecule type" value="Genomic_DNA"/>
</dbReference>
<feature type="chain" id="PRO_5007438530" description="Secreted protein" evidence="1">
    <location>
        <begin position="24"/>
        <end position="80"/>
    </location>
</feature>
<reference evidence="7 8" key="1">
    <citation type="submission" date="2015-01" db="EMBL/GenBank/DDBJ databases">
        <title>Evolution of Trichinella species and genotypes.</title>
        <authorList>
            <person name="Korhonen P.K."/>
            <person name="Edoardo P."/>
            <person name="Giuseppe L.R."/>
            <person name="Gasser R.B."/>
        </authorList>
    </citation>
    <scope>NUCLEOTIDE SEQUENCE [LARGE SCALE GENOMIC DNA]</scope>
    <source>
        <strain evidence="6">ISS176</strain>
        <strain evidence="4">ISS588</strain>
    </source>
</reference>
<proteinExistence type="predicted"/>
<evidence type="ECO:0000313" key="2">
    <source>
        <dbReference type="EMBL" id="KRY97804.1"/>
    </source>
</evidence>
<dbReference type="EMBL" id="JYDS01001500">
    <property type="protein sequence ID" value="KRY98843.1"/>
    <property type="molecule type" value="Genomic_DNA"/>
</dbReference>
<comment type="caution">
    <text evidence="4">The sequence shown here is derived from an EMBL/GenBank/DDBJ whole genome shotgun (WGS) entry which is preliminary data.</text>
</comment>
<accession>A0A0V1GKJ7</accession>
<sequence length="80" mass="9624">MFCNTRRCFLITILPAFCQPIEMQFILWDPSSSQCLWPSSFNYNCKRQLECNRWNIFPPKSETLFYVRSCFPRDFVRASP</sequence>
<dbReference type="AlphaFoldDB" id="A0A0V1GKJ7"/>
<dbReference type="EMBL" id="JYDV01001099">
    <property type="protein sequence ID" value="KRZ00358.1"/>
    <property type="molecule type" value="Genomic_DNA"/>
</dbReference>